<dbReference type="InterPro" id="IPR036388">
    <property type="entry name" value="WH-like_DNA-bd_sf"/>
</dbReference>
<name>A0A0K9X7L6_9ACTN</name>
<proteinExistence type="inferred from homology"/>
<dbReference type="InterPro" id="IPR036390">
    <property type="entry name" value="WH_DNA-bd_sf"/>
</dbReference>
<reference evidence="7" key="1">
    <citation type="submission" date="2015-07" db="EMBL/GenBank/DDBJ databases">
        <title>Draft genome sequence of Streptomyces sp. CMAA 1322, a bacterium isolated from Caatinga biome, from dry forest semiarid of Brazil.</title>
        <authorList>
            <person name="Santos S.N."/>
            <person name="Gacesa R."/>
            <person name="Taketani R.G."/>
            <person name="Long P.F."/>
            <person name="Melo I.S."/>
        </authorList>
    </citation>
    <scope>NUCLEOTIDE SEQUENCE [LARGE SCALE GENOMIC DNA]</scope>
    <source>
        <strain evidence="7">CMAA 1322</strain>
    </source>
</reference>
<dbReference type="Proteomes" id="UP000037288">
    <property type="component" value="Unassembled WGS sequence"/>
</dbReference>
<dbReference type="Pfam" id="PF03466">
    <property type="entry name" value="LysR_substrate"/>
    <property type="match status" value="1"/>
</dbReference>
<evidence type="ECO:0000256" key="3">
    <source>
        <dbReference type="ARBA" id="ARBA00023125"/>
    </source>
</evidence>
<comment type="caution">
    <text evidence="6">The sequence shown here is derived from an EMBL/GenBank/DDBJ whole genome shotgun (WGS) entry which is preliminary data.</text>
</comment>
<keyword evidence="2" id="KW-0805">Transcription regulation</keyword>
<evidence type="ECO:0000256" key="1">
    <source>
        <dbReference type="ARBA" id="ARBA00009437"/>
    </source>
</evidence>
<dbReference type="GO" id="GO:0032993">
    <property type="term" value="C:protein-DNA complex"/>
    <property type="evidence" value="ECO:0007669"/>
    <property type="project" value="TreeGrafter"/>
</dbReference>
<dbReference type="GO" id="GO:0003700">
    <property type="term" value="F:DNA-binding transcription factor activity"/>
    <property type="evidence" value="ECO:0007669"/>
    <property type="project" value="InterPro"/>
</dbReference>
<dbReference type="SUPFAM" id="SSF53850">
    <property type="entry name" value="Periplasmic binding protein-like II"/>
    <property type="match status" value="1"/>
</dbReference>
<dbReference type="Gene3D" id="3.40.190.10">
    <property type="entry name" value="Periplasmic binding protein-like II"/>
    <property type="match status" value="2"/>
</dbReference>
<dbReference type="PANTHER" id="PTHR30346:SF29">
    <property type="entry name" value="LYSR SUBSTRATE-BINDING"/>
    <property type="match status" value="1"/>
</dbReference>
<dbReference type="OrthoDB" id="3505530at2"/>
<dbReference type="RefSeq" id="WP_049719392.1">
    <property type="nucleotide sequence ID" value="NZ_LFXA01000018.1"/>
</dbReference>
<dbReference type="PATRIC" id="fig|1678637.3.peg.6346"/>
<gene>
    <name evidence="6" type="ORF">AC230_29800</name>
</gene>
<dbReference type="PANTHER" id="PTHR30346">
    <property type="entry name" value="TRANSCRIPTIONAL DUAL REGULATOR HCAR-RELATED"/>
    <property type="match status" value="1"/>
</dbReference>
<sequence>MLDLPRLRALHAVAVHGSVSAAALALGYTPSAVSQAIAKLERETRTTLLERRGRGVVLTDAAVRLSATARELLVLVERAETELEERRGLPTGRLTVGAFPTAARDLLPGVLARLAREHPTVDARLTEVDPHLSVGLVAQGVVDLAVAHDWDINPLPAPEGMERAALGQDPCDVLVPAGHPLTGRAAPLSTADLAHERWICQPPGTVCHDWLVRALRATGHEPDLVHQVTEYQTQLALVAAGLGVALVPRLGRGPLPSGVVALGLEPVPVRRLFAYWRAGAARRPAITETVRLLREAVPDTP</sequence>
<dbReference type="InterPro" id="IPR005119">
    <property type="entry name" value="LysR_subst-bd"/>
</dbReference>
<dbReference type="STRING" id="1678637.AC230_29800"/>
<dbReference type="SUPFAM" id="SSF46785">
    <property type="entry name" value="Winged helix' DNA-binding domain"/>
    <property type="match status" value="1"/>
</dbReference>
<evidence type="ECO:0000313" key="6">
    <source>
        <dbReference type="EMBL" id="KNB49440.1"/>
    </source>
</evidence>
<comment type="similarity">
    <text evidence="1">Belongs to the LysR transcriptional regulatory family.</text>
</comment>
<keyword evidence="7" id="KW-1185">Reference proteome</keyword>
<dbReference type="Gene3D" id="1.10.10.10">
    <property type="entry name" value="Winged helix-like DNA-binding domain superfamily/Winged helix DNA-binding domain"/>
    <property type="match status" value="1"/>
</dbReference>
<dbReference type="EMBL" id="LFXA01000018">
    <property type="protein sequence ID" value="KNB49440.1"/>
    <property type="molecule type" value="Genomic_DNA"/>
</dbReference>
<evidence type="ECO:0000313" key="7">
    <source>
        <dbReference type="Proteomes" id="UP000037288"/>
    </source>
</evidence>
<evidence type="ECO:0000259" key="5">
    <source>
        <dbReference type="PROSITE" id="PS50931"/>
    </source>
</evidence>
<evidence type="ECO:0000256" key="4">
    <source>
        <dbReference type="ARBA" id="ARBA00023163"/>
    </source>
</evidence>
<keyword evidence="4" id="KW-0804">Transcription</keyword>
<dbReference type="AlphaFoldDB" id="A0A0K9X7L6"/>
<accession>A0A0K9X7L6</accession>
<feature type="domain" description="HTH lysR-type" evidence="5">
    <location>
        <begin position="2"/>
        <end position="59"/>
    </location>
</feature>
<evidence type="ECO:0000256" key="2">
    <source>
        <dbReference type="ARBA" id="ARBA00023015"/>
    </source>
</evidence>
<protein>
    <submittedName>
        <fullName evidence="6">LysR family transcriptional regulator</fullName>
    </submittedName>
</protein>
<dbReference type="GO" id="GO:0003677">
    <property type="term" value="F:DNA binding"/>
    <property type="evidence" value="ECO:0007669"/>
    <property type="project" value="UniProtKB-KW"/>
</dbReference>
<dbReference type="PROSITE" id="PS50931">
    <property type="entry name" value="HTH_LYSR"/>
    <property type="match status" value="1"/>
</dbReference>
<dbReference type="Pfam" id="PF00126">
    <property type="entry name" value="HTH_1"/>
    <property type="match status" value="1"/>
</dbReference>
<keyword evidence="3" id="KW-0238">DNA-binding</keyword>
<dbReference type="InterPro" id="IPR000847">
    <property type="entry name" value="LysR_HTH_N"/>
</dbReference>
<dbReference type="CDD" id="cd08423">
    <property type="entry name" value="PBP2_LTTR_like_6"/>
    <property type="match status" value="1"/>
</dbReference>
<organism evidence="6 7">
    <name type="scientific">Streptomyces caatingaensis</name>
    <dbReference type="NCBI Taxonomy" id="1678637"/>
    <lineage>
        <taxon>Bacteria</taxon>
        <taxon>Bacillati</taxon>
        <taxon>Actinomycetota</taxon>
        <taxon>Actinomycetes</taxon>
        <taxon>Kitasatosporales</taxon>
        <taxon>Streptomycetaceae</taxon>
        <taxon>Streptomyces</taxon>
    </lineage>
</organism>